<comment type="caution">
    <text evidence="7">The sequence shown here is derived from an EMBL/GenBank/DDBJ whole genome shotgun (WGS) entry which is preliminary data.</text>
</comment>
<name>A0AAD6WKB3_9ROSI</name>
<gene>
    <name evidence="7" type="ORF">NC653_003211</name>
</gene>
<dbReference type="InterPro" id="IPR037175">
    <property type="entry name" value="KFase_sf"/>
</dbReference>
<dbReference type="AlphaFoldDB" id="A0AAD6WKB3"/>
<dbReference type="PANTHER" id="PTHR31118">
    <property type="entry name" value="CYCLASE-LIKE PROTEIN 2"/>
    <property type="match status" value="1"/>
</dbReference>
<dbReference type="FunFam" id="3.50.30.50:FF:000002">
    <property type="entry name" value="Kynurenine formamidase"/>
    <property type="match status" value="2"/>
</dbReference>
<proteinExistence type="inferred from homology"/>
<evidence type="ECO:0000313" key="7">
    <source>
        <dbReference type="EMBL" id="KAJ7013464.1"/>
    </source>
</evidence>
<keyword evidence="5 6" id="KW-0732">Signal</keyword>
<evidence type="ECO:0000313" key="8">
    <source>
        <dbReference type="Proteomes" id="UP001164929"/>
    </source>
</evidence>
<keyword evidence="3" id="KW-0964">Secreted</keyword>
<accession>A0AAD6WKB3</accession>
<dbReference type="Proteomes" id="UP001164929">
    <property type="component" value="Chromosome 1"/>
</dbReference>
<dbReference type="EMBL" id="JAQIZT010000001">
    <property type="protein sequence ID" value="KAJ7013464.1"/>
    <property type="molecule type" value="Genomic_DNA"/>
</dbReference>
<sequence length="552" mass="60934">MSTTKTMIPLLLLLLSPLSSTASTAAYPTIPGTIDTSVSSSQPDNLIPIRNEIYGNGKIFDISHRYTNDMPVWDSKDGLGKFLSLPASMKNGSLANNSEMKLPTHTGTHVDSPGHVFDHYFDSGFDVDTLDLEVLNGPALLVDAPRHSNITAEVMKSLHIPKGVRRVLFRTLNTDRRLMFKREFDRSYVGFTKDGAKWLVDNTDIKLVGIDYLSVAAWSDLIPSHLVFLEGREIILVEALKLDDIQPGVYSVHCLPLRLFGAEGSPIRCAKAMASLLLLLLLSPLSTTTASSGAYPTIPGSMDTSFPASQDSKLIPIRREVYGDGRIFDITHRYTSDMPFMGSENGLGQFLRLPESMKNGSFANISEMKLITHTGTHVDAPGHYYDHYFDAGFDVDTLDLEVLNGPGLLIDVPRGTNITGFVQQNCLFCTAEVMKSLHIPKGARRVLFRTENTDRRLMFKNQFDTSFVGFTTDGAKWLVDNTDIKLVGIDYLAVAAWSDLVPAHLVLLESREIIIVEGLKLDDIQPGLYSIHCLPLRLMGAEGSPARCILIK</sequence>
<dbReference type="Gene3D" id="3.50.30.50">
    <property type="entry name" value="Putative cyclase"/>
    <property type="match status" value="2"/>
</dbReference>
<dbReference type="PANTHER" id="PTHR31118:SF12">
    <property type="entry name" value="CYCLASE-LIKE PROTEIN 2"/>
    <property type="match status" value="1"/>
</dbReference>
<evidence type="ECO:0000256" key="2">
    <source>
        <dbReference type="ARBA" id="ARBA00007865"/>
    </source>
</evidence>
<keyword evidence="8" id="KW-1185">Reference proteome</keyword>
<comment type="subcellular location">
    <subcellularLocation>
        <location evidence="1">Secreted</location>
        <location evidence="1">Extracellular space</location>
        <location evidence="1">Extracellular matrix</location>
    </subcellularLocation>
</comment>
<organism evidence="7 8">
    <name type="scientific">Populus alba x Populus x berolinensis</name>
    <dbReference type="NCBI Taxonomy" id="444605"/>
    <lineage>
        <taxon>Eukaryota</taxon>
        <taxon>Viridiplantae</taxon>
        <taxon>Streptophyta</taxon>
        <taxon>Embryophyta</taxon>
        <taxon>Tracheophyta</taxon>
        <taxon>Spermatophyta</taxon>
        <taxon>Magnoliopsida</taxon>
        <taxon>eudicotyledons</taxon>
        <taxon>Gunneridae</taxon>
        <taxon>Pentapetalae</taxon>
        <taxon>rosids</taxon>
        <taxon>fabids</taxon>
        <taxon>Malpighiales</taxon>
        <taxon>Salicaceae</taxon>
        <taxon>Saliceae</taxon>
        <taxon>Populus</taxon>
    </lineage>
</organism>
<keyword evidence="4" id="KW-0272">Extracellular matrix</keyword>
<dbReference type="Pfam" id="PF04199">
    <property type="entry name" value="Cyclase"/>
    <property type="match status" value="2"/>
</dbReference>
<feature type="chain" id="PRO_5042112576" evidence="6">
    <location>
        <begin position="27"/>
        <end position="552"/>
    </location>
</feature>
<evidence type="ECO:0000256" key="6">
    <source>
        <dbReference type="SAM" id="SignalP"/>
    </source>
</evidence>
<dbReference type="InterPro" id="IPR007325">
    <property type="entry name" value="KFase/CYL"/>
</dbReference>
<dbReference type="SUPFAM" id="SSF102198">
    <property type="entry name" value="Putative cyclase"/>
    <property type="match status" value="2"/>
</dbReference>
<dbReference type="GO" id="GO:0004061">
    <property type="term" value="F:arylformamidase activity"/>
    <property type="evidence" value="ECO:0007669"/>
    <property type="project" value="InterPro"/>
</dbReference>
<reference evidence="7 8" key="1">
    <citation type="journal article" date="2023" name="Mol. Ecol. Resour.">
        <title>Chromosome-level genome assembly of a triploid poplar Populus alba 'Berolinensis'.</title>
        <authorList>
            <person name="Chen S."/>
            <person name="Yu Y."/>
            <person name="Wang X."/>
            <person name="Wang S."/>
            <person name="Zhang T."/>
            <person name="Zhou Y."/>
            <person name="He R."/>
            <person name="Meng N."/>
            <person name="Wang Y."/>
            <person name="Liu W."/>
            <person name="Liu Z."/>
            <person name="Liu J."/>
            <person name="Guo Q."/>
            <person name="Huang H."/>
            <person name="Sederoff R.R."/>
            <person name="Wang G."/>
            <person name="Qu G."/>
            <person name="Chen S."/>
        </authorList>
    </citation>
    <scope>NUCLEOTIDE SEQUENCE [LARGE SCALE GENOMIC DNA]</scope>
    <source>
        <strain evidence="7">SC-2020</strain>
    </source>
</reference>
<dbReference type="GO" id="GO:0019441">
    <property type="term" value="P:L-tryptophan catabolic process to kynurenine"/>
    <property type="evidence" value="ECO:0007669"/>
    <property type="project" value="InterPro"/>
</dbReference>
<comment type="similarity">
    <text evidence="2">Belongs to the Cyclase 1 superfamily.</text>
</comment>
<evidence type="ECO:0000256" key="3">
    <source>
        <dbReference type="ARBA" id="ARBA00022525"/>
    </source>
</evidence>
<evidence type="ECO:0000256" key="5">
    <source>
        <dbReference type="ARBA" id="ARBA00022729"/>
    </source>
</evidence>
<evidence type="ECO:0000256" key="1">
    <source>
        <dbReference type="ARBA" id="ARBA00004498"/>
    </source>
</evidence>
<protein>
    <submittedName>
        <fullName evidence="7">Uncharacterized protein</fullName>
    </submittedName>
</protein>
<evidence type="ECO:0000256" key="4">
    <source>
        <dbReference type="ARBA" id="ARBA00022530"/>
    </source>
</evidence>
<feature type="signal peptide" evidence="6">
    <location>
        <begin position="1"/>
        <end position="26"/>
    </location>
</feature>